<protein>
    <submittedName>
        <fullName evidence="1">Uncharacterized protein</fullName>
    </submittedName>
</protein>
<sequence length="233" mass="24855">MVIHSGDEDNTMALSSGINYNNGAGNIKAGVQSMEIKDPSGRTIMTARSKYCVSSGCPQGIYNMNYLVSPFEDGTNDADCKSIGAQAMPITSDLDAPVCGDDKNDWTCIICDTTKVTLLTPASEEWSMGKTDVGLEDFAALGNYWPLAGSFILISMSRINTLYNAWLSAVAEATSNAQDMKNTFIDTFAYDPSKDVATQLNSWSLSQVFDVVGGQAFSGLSRIIGESEAAEGA</sequence>
<gene>
    <name evidence="1" type="ORF">BDZ83DRAFT_755501</name>
</gene>
<organism evidence="1 2">
    <name type="scientific">Glomerella acutata</name>
    <name type="common">Colletotrichum acutatum</name>
    <dbReference type="NCBI Taxonomy" id="27357"/>
    <lineage>
        <taxon>Eukaryota</taxon>
        <taxon>Fungi</taxon>
        <taxon>Dikarya</taxon>
        <taxon>Ascomycota</taxon>
        <taxon>Pezizomycotina</taxon>
        <taxon>Sordariomycetes</taxon>
        <taxon>Hypocreomycetidae</taxon>
        <taxon>Glomerellales</taxon>
        <taxon>Glomerellaceae</taxon>
        <taxon>Colletotrichum</taxon>
        <taxon>Colletotrichum acutatum species complex</taxon>
    </lineage>
</organism>
<evidence type="ECO:0000313" key="2">
    <source>
        <dbReference type="Proteomes" id="UP001244207"/>
    </source>
</evidence>
<comment type="caution">
    <text evidence="1">The sequence shown here is derived from an EMBL/GenBank/DDBJ whole genome shotgun (WGS) entry which is preliminary data.</text>
</comment>
<evidence type="ECO:0000313" key="1">
    <source>
        <dbReference type="EMBL" id="KAK1718177.1"/>
    </source>
</evidence>
<name>A0AAD8XBI2_GLOAC</name>
<reference evidence="1" key="1">
    <citation type="submission" date="2021-12" db="EMBL/GenBank/DDBJ databases">
        <title>Comparative genomics, transcriptomics and evolutionary studies reveal genomic signatures of adaptation to plant cell wall in hemibiotrophic fungi.</title>
        <authorList>
            <consortium name="DOE Joint Genome Institute"/>
            <person name="Baroncelli R."/>
            <person name="Diaz J.F."/>
            <person name="Benocci T."/>
            <person name="Peng M."/>
            <person name="Battaglia E."/>
            <person name="Haridas S."/>
            <person name="Andreopoulos W."/>
            <person name="Labutti K."/>
            <person name="Pangilinan J."/>
            <person name="Floch G.L."/>
            <person name="Makela M.R."/>
            <person name="Henrissat B."/>
            <person name="Grigoriev I.V."/>
            <person name="Crouch J.A."/>
            <person name="De Vries R.P."/>
            <person name="Sukno S.A."/>
            <person name="Thon M.R."/>
        </authorList>
    </citation>
    <scope>NUCLEOTIDE SEQUENCE</scope>
    <source>
        <strain evidence="1">CBS 112980</strain>
    </source>
</reference>
<proteinExistence type="predicted"/>
<dbReference type="AlphaFoldDB" id="A0AAD8XBI2"/>
<accession>A0AAD8XBI2</accession>
<dbReference type="RefSeq" id="XP_060361177.1">
    <property type="nucleotide sequence ID" value="XM_060514623.1"/>
</dbReference>
<dbReference type="Proteomes" id="UP001244207">
    <property type="component" value="Unassembled WGS sequence"/>
</dbReference>
<keyword evidence="2" id="KW-1185">Reference proteome</keyword>
<dbReference type="EMBL" id="JAHMHS010000102">
    <property type="protein sequence ID" value="KAK1718177.1"/>
    <property type="molecule type" value="Genomic_DNA"/>
</dbReference>
<dbReference type="GeneID" id="85398521"/>